<proteinExistence type="predicted"/>
<dbReference type="KEGG" id="phm:PSMK_01760"/>
<organism evidence="2 3">
    <name type="scientific">Phycisphaera mikurensis (strain NBRC 102666 / KCTC 22515 / FYK2301M01)</name>
    <dbReference type="NCBI Taxonomy" id="1142394"/>
    <lineage>
        <taxon>Bacteria</taxon>
        <taxon>Pseudomonadati</taxon>
        <taxon>Planctomycetota</taxon>
        <taxon>Phycisphaerae</taxon>
        <taxon>Phycisphaerales</taxon>
        <taxon>Phycisphaeraceae</taxon>
        <taxon>Phycisphaera</taxon>
    </lineage>
</organism>
<evidence type="ECO:0000313" key="2">
    <source>
        <dbReference type="EMBL" id="BAM02335.1"/>
    </source>
</evidence>
<protein>
    <submittedName>
        <fullName evidence="2">Uncharacterized protein</fullName>
    </submittedName>
</protein>
<feature type="region of interest" description="Disordered" evidence="1">
    <location>
        <begin position="50"/>
        <end position="97"/>
    </location>
</feature>
<dbReference type="Proteomes" id="UP000007881">
    <property type="component" value="Chromosome"/>
</dbReference>
<reference evidence="2 3" key="1">
    <citation type="submission" date="2012-02" db="EMBL/GenBank/DDBJ databases">
        <title>Complete genome sequence of Phycisphaera mikurensis NBRC 102666.</title>
        <authorList>
            <person name="Ankai A."/>
            <person name="Hosoyama A."/>
            <person name="Terui Y."/>
            <person name="Sekine M."/>
            <person name="Fukai R."/>
            <person name="Kato Y."/>
            <person name="Nakamura S."/>
            <person name="Yamada-Narita S."/>
            <person name="Kawakoshi A."/>
            <person name="Fukunaga Y."/>
            <person name="Yamazaki S."/>
            <person name="Fujita N."/>
        </authorList>
    </citation>
    <scope>NUCLEOTIDE SEQUENCE [LARGE SCALE GENOMIC DNA]</scope>
    <source>
        <strain evidence="3">NBRC 102666 / KCTC 22515 / FYK2301M01</strain>
    </source>
</reference>
<evidence type="ECO:0000313" key="3">
    <source>
        <dbReference type="Proteomes" id="UP000007881"/>
    </source>
</evidence>
<gene>
    <name evidence="2" type="ordered locus">PSMK_01760</name>
</gene>
<dbReference type="HOGENOM" id="CLU_2156000_0_0_0"/>
<dbReference type="AlphaFoldDB" id="I0IAP7"/>
<dbReference type="RefSeq" id="WP_014435555.1">
    <property type="nucleotide sequence ID" value="NC_017080.1"/>
</dbReference>
<evidence type="ECO:0000256" key="1">
    <source>
        <dbReference type="SAM" id="MobiDB-lite"/>
    </source>
</evidence>
<accession>I0IAP7</accession>
<dbReference type="STRING" id="1142394.PSMK_01760"/>
<name>I0IAP7_PHYMF</name>
<sequence length="111" mass="11719">MSSFTNPVAASAANAAFNAERVAARRDARKRAAQANLADTIDLSTAKLTEASAAGEAAEELPDPPTPGYELLYTPAHGRGDAPDEEGEAIPRPVADPRQIALPFHHIDFRA</sequence>
<dbReference type="EMBL" id="AP012338">
    <property type="protein sequence ID" value="BAM02335.1"/>
    <property type="molecule type" value="Genomic_DNA"/>
</dbReference>
<keyword evidence="3" id="KW-1185">Reference proteome</keyword>